<dbReference type="EMBL" id="JJPQ01000120">
    <property type="protein sequence ID" value="KKG80033.1"/>
    <property type="molecule type" value="Genomic_DNA"/>
</dbReference>
<dbReference type="Proteomes" id="UP000034243">
    <property type="component" value="Unassembled WGS sequence"/>
</dbReference>
<dbReference type="Proteomes" id="UP000034399">
    <property type="component" value="Unassembled WGS sequence"/>
</dbReference>
<evidence type="ECO:0000313" key="94">
    <source>
        <dbReference type="Proteomes" id="UP000034577"/>
    </source>
</evidence>
<evidence type="ECO:0000313" key="105">
    <source>
        <dbReference type="Proteomes" id="UP000034820"/>
    </source>
</evidence>
<evidence type="ECO:0000313" key="35">
    <source>
        <dbReference type="EMBL" id="KKH25771.1"/>
    </source>
</evidence>
<dbReference type="EMBL" id="JJQH01000045">
    <property type="protein sequence ID" value="KKH43240.1"/>
    <property type="molecule type" value="Genomic_DNA"/>
</dbReference>
<dbReference type="EMBL" id="JJQM01000079">
    <property type="protein sequence ID" value="KKH55492.1"/>
    <property type="molecule type" value="Genomic_DNA"/>
</dbReference>
<dbReference type="EMBL" id="JJQB01000087">
    <property type="protein sequence ID" value="KKH19108.1"/>
    <property type="molecule type" value="Genomic_DNA"/>
</dbReference>
<evidence type="ECO:0000313" key="45">
    <source>
        <dbReference type="EMBL" id="KKH61531.1"/>
    </source>
</evidence>
<dbReference type="EMBL" id="JJPL01000113">
    <property type="protein sequence ID" value="KKG62302.1"/>
    <property type="molecule type" value="Genomic_DNA"/>
</dbReference>
<dbReference type="Proteomes" id="UP000034872">
    <property type="component" value="Unassembled WGS sequence"/>
</dbReference>
<evidence type="ECO:0000313" key="36">
    <source>
        <dbReference type="EMBL" id="KKH25968.1"/>
    </source>
</evidence>
<dbReference type="Proteomes" id="UP000034227">
    <property type="component" value="Unassembled WGS sequence"/>
</dbReference>
<evidence type="ECO:0000313" key="70">
    <source>
        <dbReference type="Proteomes" id="UP000034047"/>
    </source>
</evidence>
<dbReference type="EMBL" id="JJPU01000023">
    <property type="protein sequence ID" value="KKH01829.1"/>
    <property type="molecule type" value="Genomic_DNA"/>
</dbReference>
<dbReference type="EMBL" id="JJOU01000186">
    <property type="protein sequence ID" value="KKG09934.1"/>
    <property type="molecule type" value="Genomic_DNA"/>
</dbReference>
<evidence type="ECO:0000313" key="34">
    <source>
        <dbReference type="EMBL" id="KKH21795.1"/>
    </source>
</evidence>
<dbReference type="EMBL" id="JJQI01000049">
    <property type="protein sequence ID" value="KKH40229.1"/>
    <property type="molecule type" value="Genomic_DNA"/>
</dbReference>
<evidence type="ECO:0000313" key="37">
    <source>
        <dbReference type="EMBL" id="KKH30905.1"/>
    </source>
</evidence>
<dbReference type="Proteomes" id="UP000034577">
    <property type="component" value="Unassembled WGS sequence"/>
</dbReference>
<dbReference type="EMBL" id="JJQX01000024">
    <property type="protein sequence ID" value="KKH99236.1"/>
    <property type="molecule type" value="Genomic_DNA"/>
</dbReference>
<dbReference type="EMBL" id="JJPD01000181">
    <property type="protein sequence ID" value="KKG37188.1"/>
    <property type="molecule type" value="Genomic_DNA"/>
</dbReference>
<evidence type="ECO:0000313" key="26">
    <source>
        <dbReference type="EMBL" id="KKH00903.1"/>
    </source>
</evidence>
<dbReference type="EMBL" id="JJPR01000069">
    <property type="protein sequence ID" value="KKG87439.1"/>
    <property type="molecule type" value="Genomic_DNA"/>
</dbReference>
<evidence type="ECO:0000313" key="50">
    <source>
        <dbReference type="EMBL" id="KKH77924.1"/>
    </source>
</evidence>
<evidence type="ECO:0000313" key="23">
    <source>
        <dbReference type="EMBL" id="KKG85026.1"/>
    </source>
</evidence>
<evidence type="ECO:0000313" key="89">
    <source>
        <dbReference type="Proteomes" id="UP000034424"/>
    </source>
</evidence>
<dbReference type="PATRIC" id="fig|2209.39.peg.939"/>
<evidence type="ECO:0000313" key="86">
    <source>
        <dbReference type="Proteomes" id="UP000034387"/>
    </source>
</evidence>
<evidence type="ECO:0000313" key="111">
    <source>
        <dbReference type="Proteomes" id="UP000034944"/>
    </source>
</evidence>
<evidence type="ECO:0000313" key="10">
    <source>
        <dbReference type="EMBL" id="KKG41137.1"/>
    </source>
</evidence>
<evidence type="ECO:0000313" key="27">
    <source>
        <dbReference type="EMBL" id="KKH01829.1"/>
    </source>
</evidence>
<dbReference type="EMBL" id="JJQR01000038">
    <property type="protein sequence ID" value="KKH77382.1"/>
    <property type="molecule type" value="Genomic_DNA"/>
</dbReference>
<dbReference type="Proteomes" id="UP000034151">
    <property type="component" value="Unassembled WGS sequence"/>
</dbReference>
<dbReference type="EMBL" id="JJQZ01000103">
    <property type="protein sequence ID" value="KKH94989.1"/>
    <property type="molecule type" value="Genomic_DNA"/>
</dbReference>
<dbReference type="Proteomes" id="UP000034021">
    <property type="component" value="Unassembled WGS sequence"/>
</dbReference>
<evidence type="ECO:0000313" key="53">
    <source>
        <dbReference type="EMBL" id="KKH90348.1"/>
    </source>
</evidence>
<evidence type="ECO:0000313" key="75">
    <source>
        <dbReference type="Proteomes" id="UP000034152"/>
    </source>
</evidence>
<dbReference type="EMBL" id="JJPO01000144">
    <property type="protein sequence ID" value="KKG69707.1"/>
    <property type="molecule type" value="Genomic_DNA"/>
</dbReference>
<evidence type="ECO:0000313" key="28">
    <source>
        <dbReference type="EMBL" id="KKH01925.1"/>
    </source>
</evidence>
<evidence type="ECO:0000313" key="60">
    <source>
        <dbReference type="Proteomes" id="UP000033835"/>
    </source>
</evidence>
<evidence type="ECO:0000313" key="61">
    <source>
        <dbReference type="Proteomes" id="UP000033864"/>
    </source>
</evidence>
<dbReference type="Proteomes" id="UP000034001">
    <property type="component" value="Unassembled WGS sequence"/>
</dbReference>
<keyword evidence="1" id="KW-1133">Transmembrane helix</keyword>
<evidence type="ECO:0000313" key="63">
    <source>
        <dbReference type="Proteomes" id="UP000033885"/>
    </source>
</evidence>
<dbReference type="EMBL" id="JJPV01000051">
    <property type="protein sequence ID" value="KKH00903.1"/>
    <property type="molecule type" value="Genomic_DNA"/>
</dbReference>
<dbReference type="Proteomes" id="UP000034279">
    <property type="component" value="Unassembled WGS sequence"/>
</dbReference>
<evidence type="ECO:0000313" key="15">
    <source>
        <dbReference type="EMBL" id="KKG57624.1"/>
    </source>
</evidence>
<dbReference type="EMBL" id="JJRB01000034">
    <property type="protein sequence ID" value="KKI05189.1"/>
    <property type="molecule type" value="Genomic_DNA"/>
</dbReference>
<evidence type="ECO:0000313" key="97">
    <source>
        <dbReference type="Proteomes" id="UP000034657"/>
    </source>
</evidence>
<dbReference type="EMBL" id="JJQV01000052">
    <property type="protein sequence ID" value="KKH84239.1"/>
    <property type="molecule type" value="Genomic_DNA"/>
</dbReference>
<evidence type="ECO:0000313" key="21">
    <source>
        <dbReference type="EMBL" id="KKG80033.1"/>
    </source>
</evidence>
<dbReference type="Proteomes" id="UP000034547">
    <property type="component" value="Unassembled WGS sequence"/>
</dbReference>
<evidence type="ECO:0000313" key="43">
    <source>
        <dbReference type="EMBL" id="KKH55492.1"/>
    </source>
</evidence>
<keyword evidence="95" id="KW-1185">Reference proteome</keyword>
<dbReference type="Proteomes" id="UP000034578">
    <property type="component" value="Unassembled WGS sequence"/>
</dbReference>
<evidence type="ECO:0000313" key="91">
    <source>
        <dbReference type="Proteomes" id="UP000034468"/>
    </source>
</evidence>
<evidence type="ECO:0000313" key="103">
    <source>
        <dbReference type="Proteomes" id="UP000034758"/>
    </source>
</evidence>
<dbReference type="Proteomes" id="UP000033878">
    <property type="component" value="Unassembled WGS sequence"/>
</dbReference>
<evidence type="ECO:0000313" key="66">
    <source>
        <dbReference type="Proteomes" id="UP000033987"/>
    </source>
</evidence>
<dbReference type="Proteomes" id="UP000034253">
    <property type="component" value="Unassembled WGS sequence"/>
</dbReference>
<dbReference type="Proteomes" id="UP000034142">
    <property type="component" value="Unassembled WGS sequence"/>
</dbReference>
<evidence type="ECO:0000313" key="59">
    <source>
        <dbReference type="Proteomes" id="UP000033814"/>
    </source>
</evidence>
<dbReference type="EMBL" id="JJPF01000108">
    <property type="protein sequence ID" value="KKG41137.1"/>
    <property type="molecule type" value="Genomic_DNA"/>
</dbReference>
<evidence type="ECO:0000313" key="57">
    <source>
        <dbReference type="EMBL" id="KKI05189.1"/>
    </source>
</evidence>
<evidence type="ECO:0000313" key="99">
    <source>
        <dbReference type="Proteomes" id="UP000034668"/>
    </source>
</evidence>
<evidence type="ECO:0000313" key="112">
    <source>
        <dbReference type="Proteomes" id="UP000034950"/>
    </source>
</evidence>
<evidence type="ECO:0000313" key="88">
    <source>
        <dbReference type="Proteomes" id="UP000034409"/>
    </source>
</evidence>
<evidence type="ECO:0000313" key="39">
    <source>
        <dbReference type="EMBL" id="KKH40826.1"/>
    </source>
</evidence>
<dbReference type="EMBL" id="JJOT01000095">
    <property type="protein sequence ID" value="KKG00622.1"/>
    <property type="molecule type" value="Genomic_DNA"/>
</dbReference>
<dbReference type="EMBL" id="JJQW01000026">
    <property type="protein sequence ID" value="KKH90348.1"/>
    <property type="molecule type" value="Genomic_DNA"/>
</dbReference>
<dbReference type="Proteomes" id="UP000034298">
    <property type="component" value="Unassembled WGS sequence"/>
</dbReference>
<dbReference type="EMBL" id="JJPI01000141">
    <property type="protein sequence ID" value="KKG50325.1"/>
    <property type="molecule type" value="Genomic_DNA"/>
</dbReference>
<dbReference type="EMBL" id="JJQK01000062">
    <property type="protein sequence ID" value="KKH54064.1"/>
    <property type="molecule type" value="Genomic_DNA"/>
</dbReference>
<feature type="transmembrane region" description="Helical" evidence="1">
    <location>
        <begin position="51"/>
        <end position="71"/>
    </location>
</feature>
<name>A0A0F8MQT5_METMZ</name>
<evidence type="ECO:0000313" key="46">
    <source>
        <dbReference type="EMBL" id="KKH64917.1"/>
    </source>
</evidence>
<dbReference type="EMBL" id="JJQP01000104">
    <property type="protein sequence ID" value="KKH67478.1"/>
    <property type="molecule type" value="Genomic_DNA"/>
</dbReference>
<evidence type="ECO:0000313" key="2">
    <source>
        <dbReference type="EMBL" id="KKG00240.1"/>
    </source>
</evidence>
<evidence type="ECO:0000313" key="16">
    <source>
        <dbReference type="EMBL" id="KKG59392.1"/>
    </source>
</evidence>
<evidence type="ECO:0000313" key="58">
    <source>
        <dbReference type="EMBL" id="QCR14683.1"/>
    </source>
</evidence>
<evidence type="ECO:0000313" key="82">
    <source>
        <dbReference type="Proteomes" id="UP000034259"/>
    </source>
</evidence>
<reference evidence="59 60" key="1">
    <citation type="journal article" date="2015" name="ISME J.">
        <title>Genomic and phenotypic differentiation among Methanosarcina mazei populations from Columbia River sediment.</title>
        <authorList>
            <person name="Youngblut N.D."/>
            <person name="Wirth J.S."/>
            <person name="Henriksen J.R."/>
            <person name="Smith M."/>
            <person name="Simon H."/>
            <person name="Metcalf W.W."/>
            <person name="Whitaker R.J."/>
        </authorList>
    </citation>
    <scope>NUCLEOTIDE SEQUENCE [LARGE SCALE GENOMIC DNA]</scope>
    <source>
        <strain evidence="32 71">1.F.A.1A.3</strain>
        <strain evidence="33 102">1.F.A.1B.3</strain>
        <strain evidence="34 66">1.F.A.1B.4</strain>
        <strain evidence="36 78">1.F.A.2.8</strain>
        <strain evidence="35 108">1.F.M.0.5</strain>
        <strain evidence="37 85">1.H.A.0.1</strain>
        <strain evidence="39 103">1.H.A.1A.1</strain>
        <strain evidence="40 68">1.H.A.1A.3</strain>
        <strain evidence="38 100">1.H.A.1A.4</strain>
        <strain evidence="41 61">1.H.A.1A.6</strain>
        <strain evidence="42 82">1.H.A.2.1</strain>
        <strain evidence="43 79">1.H.A.2.3</strain>
        <strain evidence="45 90">1.H.A.2.6</strain>
        <strain evidence="44 101">1.H.A.2.7</strain>
        <strain evidence="47">1.H.A.2.8</strain>
        <strain evidence="46 65">1.H.M.0.1</strain>
        <strain evidence="49 109">1.H.M.1A.1</strain>
        <strain evidence="50 69">1.H.M.1A.2</strain>
        <strain evidence="48 106">1.H.M.1A.3</strain>
        <strain evidence="52 75">1.H.M.2.1</strain>
        <strain evidence="51 59">1.H.M.2.2</strain>
        <strain evidence="53 110">1.H.M.2.3</strain>
        <strain evidence="55 99">1.H.M.2.4</strain>
        <strain evidence="54 107">1.H.T.2.1</strain>
        <strain evidence="56 63">1.H.T.2.3</strain>
        <strain evidence="57 92">1.H.T.2.5</strain>
        <strain evidence="2 73">2.F.A.2.3</strain>
        <strain evidence="4 95">2.F.A.2.4</strain>
        <strain evidence="3 96">2.F.T.0.2</strain>
        <strain evidence="5 70">2.F.T.2.6</strain>
        <strain evidence="8 87">3.F.A.1A.1</strain>
        <strain evidence="6 62">3.F.A.1A.3</strain>
        <strain evidence="7 84">3.F.A.1B.1</strain>
        <strain evidence="9 94">3.F.A.2.12</strain>
        <strain evidence="11 98">3.F.A.2.3</strain>
        <strain evidence="10 74">3.F.A.2.5</strain>
        <strain evidence="14 77">3.F.A.2.6</strain>
        <strain evidence="12 80">3.F.A.2.7</strain>
        <strain evidence="13 76">3.F.T.1A.1</strain>
        <strain evidence="15 83">3.F.T.1A.2</strain>
        <strain evidence="16 93">3.F.T.1A.4</strain>
        <strain evidence="17 89">3.F.T.2.1</strain>
        <strain evidence="20">3.H.A.1A.1</strain>
        <strain evidence="18 72">3.H.A.1A.2</strain>
        <strain evidence="19 67">3.H.A.2.1</strain>
        <strain evidence="22 104">3.H.A.2.4</strain>
        <strain evidence="21 64">3.H.A.2.5</strain>
        <strain evidence="24 112">3.H.A.2.6</strain>
        <strain evidence="23 88">3.H.A.2.8</strain>
        <strain evidence="25 97">3.H.M.1A.1</strain>
        <strain evidence="27 91">3.H.M.1B.1</strain>
        <strain evidence="26 60">3.H.M.1B.2</strain>
        <strain evidence="28 81">3.H.M.1B.5</strain>
        <strain evidence="31 86">3.H.M.2.7</strain>
        <strain evidence="30 105">3.H.T.1A.1</strain>
        <strain evidence="29 111">3.H.T.1A.2</strain>
    </source>
</reference>
<dbReference type="Proteomes" id="UP000033814">
    <property type="component" value="Unassembled WGS sequence"/>
</dbReference>
<evidence type="ECO:0000313" key="17">
    <source>
        <dbReference type="EMBL" id="KKG62302.1"/>
    </source>
</evidence>
<evidence type="ECO:0000313" key="22">
    <source>
        <dbReference type="EMBL" id="KKG82661.1"/>
    </source>
</evidence>
<dbReference type="EMBL" id="JJQO01000352">
    <property type="protein sequence ID" value="KKH57989.1"/>
    <property type="molecule type" value="Genomic_DNA"/>
</dbReference>
<dbReference type="Proteomes" id="UP000033987">
    <property type="component" value="Unassembled WGS sequence"/>
</dbReference>
<feature type="transmembrane region" description="Helical" evidence="1">
    <location>
        <begin position="20"/>
        <end position="39"/>
    </location>
</feature>
<evidence type="ECO:0000313" key="42">
    <source>
        <dbReference type="EMBL" id="KKH54064.1"/>
    </source>
</evidence>
<dbReference type="EMBL" id="JJPS01000212">
    <property type="protein sequence ID" value="KKG85026.1"/>
    <property type="molecule type" value="Genomic_DNA"/>
</dbReference>
<dbReference type="EMBL" id="JJPX01000069">
    <property type="protein sequence ID" value="KKH11065.1"/>
    <property type="molecule type" value="Genomic_DNA"/>
</dbReference>
<evidence type="ECO:0000313" key="62">
    <source>
        <dbReference type="Proteomes" id="UP000033878"/>
    </source>
</evidence>
<evidence type="ECO:0000313" key="95">
    <source>
        <dbReference type="Proteomes" id="UP000034578"/>
    </source>
</evidence>
<dbReference type="EMBL" id="JJPH01000133">
    <property type="protein sequence ID" value="KKG47940.1"/>
    <property type="molecule type" value="Genomic_DNA"/>
</dbReference>
<dbReference type="EMBL" id="JJPY01000051">
    <property type="protein sequence ID" value="KKH09495.1"/>
    <property type="molecule type" value="Genomic_DNA"/>
</dbReference>
<evidence type="ECO:0000313" key="33">
    <source>
        <dbReference type="EMBL" id="KKH19108.1"/>
    </source>
</evidence>
<dbReference type="Proteomes" id="UP000034074">
    <property type="component" value="Unassembled WGS sequence"/>
</dbReference>
<dbReference type="Proteomes" id="UP000034064">
    <property type="component" value="Unassembled WGS sequence"/>
</dbReference>
<evidence type="ECO:0000313" key="85">
    <source>
        <dbReference type="Proteomes" id="UP000034338"/>
    </source>
</evidence>
<evidence type="ECO:0000313" key="104">
    <source>
        <dbReference type="Proteomes" id="UP000034817"/>
    </source>
</evidence>
<dbReference type="Proteomes" id="UP000034232">
    <property type="component" value="Unassembled WGS sequence"/>
</dbReference>
<dbReference type="Proteomes" id="UP000034817">
    <property type="component" value="Unassembled WGS sequence"/>
</dbReference>
<evidence type="ECO:0000313" key="3">
    <source>
        <dbReference type="EMBL" id="KKG00622.1"/>
    </source>
</evidence>
<dbReference type="EMBL" id="JJPK01000103">
    <property type="protein sequence ID" value="KKG59392.1"/>
    <property type="molecule type" value="Genomic_DNA"/>
</dbReference>
<dbReference type="EMBL" id="JJQU01000104">
    <property type="protein sequence ID" value="KKH86326.1"/>
    <property type="molecule type" value="Genomic_DNA"/>
</dbReference>
<evidence type="ECO:0000313" key="73">
    <source>
        <dbReference type="Proteomes" id="UP000034142"/>
    </source>
</evidence>
<dbReference type="EMBL" id="JJQA01000044">
    <property type="protein sequence ID" value="KKH18188.1"/>
    <property type="molecule type" value="Genomic_DNA"/>
</dbReference>
<evidence type="ECO:0000313" key="56">
    <source>
        <dbReference type="EMBL" id="KKI04308.1"/>
    </source>
</evidence>
<evidence type="ECO:0000313" key="7">
    <source>
        <dbReference type="EMBL" id="KKG36712.1"/>
    </source>
</evidence>
<dbReference type="EMBL" id="JJPW01000039">
    <property type="protein sequence ID" value="KKH01925.1"/>
    <property type="molecule type" value="Genomic_DNA"/>
</dbReference>
<dbReference type="EMBL" id="JJQQ01000139">
    <property type="protein sequence ID" value="KKH64917.1"/>
    <property type="molecule type" value="Genomic_DNA"/>
</dbReference>
<evidence type="ECO:0000313" key="79">
    <source>
        <dbReference type="Proteomes" id="UP000034232"/>
    </source>
</evidence>
<dbReference type="EMBL" id="JJQG01000047">
    <property type="protein sequence ID" value="KKH40826.1"/>
    <property type="molecule type" value="Genomic_DNA"/>
</dbReference>
<dbReference type="Proteomes" id="UP000034820">
    <property type="component" value="Unassembled WGS sequence"/>
</dbReference>
<evidence type="ECO:0000313" key="49">
    <source>
        <dbReference type="EMBL" id="KKH77382.1"/>
    </source>
</evidence>
<keyword evidence="1" id="KW-0472">Membrane</keyword>
<evidence type="ECO:0000313" key="25">
    <source>
        <dbReference type="EMBL" id="KKG87648.1"/>
    </source>
</evidence>
<evidence type="ECO:0000313" key="109">
    <source>
        <dbReference type="Proteomes" id="UP000034925"/>
    </source>
</evidence>
<accession>A0A0F8MQT5</accession>
<dbReference type="Proteomes" id="UP000034047">
    <property type="component" value="Unassembled WGS sequence"/>
</dbReference>
<evidence type="ECO:0000313" key="93">
    <source>
        <dbReference type="Proteomes" id="UP000034566"/>
    </source>
</evidence>
<reference evidence="58 113" key="2">
    <citation type="submission" date="2018-05" db="EMBL/GenBank/DDBJ databases">
        <title>Methanosarcina gilichinskyana sp. nov., a novel methanogenic archaeon isolated from Holocene permafrost, North East Russia.</title>
        <authorList>
            <person name="Oshurkova V."/>
            <person name="Meer M."/>
            <person name="Bochkareva O."/>
            <person name="Shcherbakova V."/>
        </authorList>
    </citation>
    <scope>NUCLEOTIDE SEQUENCE [LARGE SCALE GENOMIC DNA]</scope>
    <source>
        <strain evidence="58 113">JL01</strain>
    </source>
</reference>
<dbReference type="Proteomes" id="UP000034925">
    <property type="component" value="Unassembled WGS sequence"/>
</dbReference>
<dbReference type="Proteomes" id="UP000034672">
    <property type="component" value="Unassembled WGS sequence"/>
</dbReference>
<dbReference type="Proteomes" id="UP000034566">
    <property type="component" value="Unassembled WGS sequence"/>
</dbReference>
<dbReference type="Proteomes" id="UP000300067">
    <property type="component" value="Chromosome"/>
</dbReference>
<dbReference type="Proteomes" id="UP000034921">
    <property type="component" value="Unassembled WGS sequence"/>
</dbReference>
<proteinExistence type="predicted"/>
<evidence type="ECO:0000313" key="107">
    <source>
        <dbReference type="Proteomes" id="UP000034872"/>
    </source>
</evidence>
<evidence type="ECO:0000313" key="68">
    <source>
        <dbReference type="Proteomes" id="UP000034021"/>
    </source>
</evidence>
<dbReference type="EMBL" id="JJQJ01000108">
    <property type="protein sequence ID" value="KKH49032.1"/>
    <property type="molecule type" value="Genomic_DNA"/>
</dbReference>
<evidence type="ECO:0000313" key="110">
    <source>
        <dbReference type="Proteomes" id="UP000034937"/>
    </source>
</evidence>
<dbReference type="EMBL" id="JJQD01000147">
    <property type="protein sequence ID" value="KKH25968.1"/>
    <property type="molecule type" value="Genomic_DNA"/>
</dbReference>
<dbReference type="EMBL" id="JJPA01000035">
    <property type="protein sequence ID" value="KKG37101.1"/>
    <property type="molecule type" value="Genomic_DNA"/>
</dbReference>
<evidence type="ECO:0000313" key="92">
    <source>
        <dbReference type="Proteomes" id="UP000034547"/>
    </source>
</evidence>
<dbReference type="EMBL" id="JJQS01000019">
    <property type="protein sequence ID" value="KKH77924.1"/>
    <property type="molecule type" value="Genomic_DNA"/>
</dbReference>
<dbReference type="Proteomes" id="UP000034152">
    <property type="component" value="Unassembled WGS sequence"/>
</dbReference>
<evidence type="ECO:0000313" key="12">
    <source>
        <dbReference type="EMBL" id="KKG47940.1"/>
    </source>
</evidence>
<dbReference type="EMBL" id="JJPM01000035">
    <property type="protein sequence ID" value="KKG79824.1"/>
    <property type="molecule type" value="Genomic_DNA"/>
</dbReference>
<evidence type="ECO:0000313" key="80">
    <source>
        <dbReference type="Proteomes" id="UP000034243"/>
    </source>
</evidence>
<evidence type="ECO:0000313" key="52">
    <source>
        <dbReference type="EMBL" id="KKH86326.1"/>
    </source>
</evidence>
<dbReference type="Proteomes" id="UP000034842">
    <property type="component" value="Unassembled WGS sequence"/>
</dbReference>
<evidence type="ECO:0000313" key="32">
    <source>
        <dbReference type="EMBL" id="KKH18188.1"/>
    </source>
</evidence>
<dbReference type="EMBL" id="JJPE01000113">
    <property type="protein sequence ID" value="KKG42510.1"/>
    <property type="molecule type" value="Genomic_DNA"/>
</dbReference>
<dbReference type="EMBL" id="JJPZ01000128">
    <property type="protein sequence ID" value="KKH08284.1"/>
    <property type="molecule type" value="Genomic_DNA"/>
</dbReference>
<evidence type="ECO:0000313" key="98">
    <source>
        <dbReference type="Proteomes" id="UP000034667"/>
    </source>
</evidence>
<dbReference type="EMBL" id="JJOR01000151">
    <property type="protein sequence ID" value="KKG00240.1"/>
    <property type="molecule type" value="Genomic_DNA"/>
</dbReference>
<evidence type="ECO:0000313" key="76">
    <source>
        <dbReference type="Proteomes" id="UP000034188"/>
    </source>
</evidence>
<dbReference type="EMBL" id="JJRA01000065">
    <property type="protein sequence ID" value="KKI04308.1"/>
    <property type="molecule type" value="Genomic_DNA"/>
</dbReference>
<evidence type="ECO:0000313" key="31">
    <source>
        <dbReference type="EMBL" id="KKH11065.1"/>
    </source>
</evidence>
<dbReference type="Proteomes" id="UP000033889">
    <property type="component" value="Unassembled WGS sequence"/>
</dbReference>
<evidence type="ECO:0000313" key="100">
    <source>
        <dbReference type="Proteomes" id="UP000034672"/>
    </source>
</evidence>
<evidence type="ECO:0000313" key="18">
    <source>
        <dbReference type="EMBL" id="KKG69296.1"/>
    </source>
</evidence>
<evidence type="ECO:0000313" key="55">
    <source>
        <dbReference type="EMBL" id="KKH99236.1"/>
    </source>
</evidence>
<evidence type="ECO:0000313" key="65">
    <source>
        <dbReference type="Proteomes" id="UP000033933"/>
    </source>
</evidence>
<dbReference type="EMBL" id="JJQE01000141">
    <property type="protein sequence ID" value="KKH25771.1"/>
    <property type="molecule type" value="Genomic_DNA"/>
</dbReference>
<evidence type="ECO:0000313" key="38">
    <source>
        <dbReference type="EMBL" id="KKH40229.1"/>
    </source>
</evidence>
<protein>
    <submittedName>
        <fullName evidence="37">Uncharacterized protein</fullName>
    </submittedName>
</protein>
<dbReference type="Proteomes" id="UP000034195">
    <property type="component" value="Unassembled WGS sequence"/>
</dbReference>
<dbReference type="Proteomes" id="UP000033864">
    <property type="component" value="Unassembled WGS sequence"/>
</dbReference>
<evidence type="ECO:0000313" key="71">
    <source>
        <dbReference type="Proteomes" id="UP000034064"/>
    </source>
</evidence>
<evidence type="ECO:0000313" key="8">
    <source>
        <dbReference type="EMBL" id="KKG37101.1"/>
    </source>
</evidence>
<evidence type="ECO:0000256" key="1">
    <source>
        <dbReference type="SAM" id="Phobius"/>
    </source>
</evidence>
<evidence type="ECO:0000313" key="90">
    <source>
        <dbReference type="Proteomes" id="UP000034450"/>
    </source>
</evidence>
<evidence type="ECO:0000313" key="9">
    <source>
        <dbReference type="EMBL" id="KKG37188.1"/>
    </source>
</evidence>
<dbReference type="AlphaFoldDB" id="A0A0F8MQT5"/>
<evidence type="ECO:0000313" key="41">
    <source>
        <dbReference type="EMBL" id="KKH49032.1"/>
    </source>
</evidence>
<evidence type="ECO:0000313" key="78">
    <source>
        <dbReference type="Proteomes" id="UP000034227"/>
    </source>
</evidence>
<evidence type="ECO:0000313" key="24">
    <source>
        <dbReference type="EMBL" id="KKG87439.1"/>
    </source>
</evidence>
<dbReference type="EMBL" id="JJPN01000135">
    <property type="protein sequence ID" value="KKG69296.1"/>
    <property type="molecule type" value="Genomic_DNA"/>
</dbReference>
<dbReference type="Proteomes" id="UP000034424">
    <property type="component" value="Unassembled WGS sequence"/>
</dbReference>
<dbReference type="Proteomes" id="UP000034937">
    <property type="component" value="Unassembled WGS sequence"/>
</dbReference>
<evidence type="ECO:0000313" key="30">
    <source>
        <dbReference type="EMBL" id="KKH09495.1"/>
    </source>
</evidence>
<dbReference type="EMBL" id="JJQF01000070">
    <property type="protein sequence ID" value="KKH30905.1"/>
    <property type="molecule type" value="Genomic_DNA"/>
</dbReference>
<dbReference type="EMBL" id="JJQT01000155">
    <property type="protein sequence ID" value="KKH76858.1"/>
    <property type="molecule type" value="Genomic_DNA"/>
</dbReference>
<dbReference type="EMBL" id="JJPP01000029">
    <property type="protein sequence ID" value="KKG82661.1"/>
    <property type="molecule type" value="Genomic_DNA"/>
</dbReference>
<evidence type="ECO:0000313" key="20">
    <source>
        <dbReference type="EMBL" id="KKG79824.1"/>
    </source>
</evidence>
<evidence type="ECO:0000313" key="48">
    <source>
        <dbReference type="EMBL" id="KKH76858.1"/>
    </source>
</evidence>
<dbReference type="Proteomes" id="UP000034692">
    <property type="component" value="Unassembled WGS sequence"/>
</dbReference>
<dbReference type="EMBL" id="JJPG01000012">
    <property type="protein sequence ID" value="KKG56054.1"/>
    <property type="molecule type" value="Genomic_DNA"/>
</dbReference>
<evidence type="ECO:0000313" key="87">
    <source>
        <dbReference type="Proteomes" id="UP000034399"/>
    </source>
</evidence>
<evidence type="ECO:0000313" key="106">
    <source>
        <dbReference type="Proteomes" id="UP000034842"/>
    </source>
</evidence>
<evidence type="ECO:0000313" key="84">
    <source>
        <dbReference type="Proteomes" id="UP000034298"/>
    </source>
</evidence>
<dbReference type="Proteomes" id="UP000034450">
    <property type="component" value="Unassembled WGS sequence"/>
</dbReference>
<evidence type="ECO:0000313" key="81">
    <source>
        <dbReference type="Proteomes" id="UP000034253"/>
    </source>
</evidence>
<dbReference type="Proteomes" id="UP000033835">
    <property type="component" value="Unassembled WGS sequence"/>
</dbReference>
<dbReference type="EMBL" id="JJPJ01000148">
    <property type="protein sequence ID" value="KKG57624.1"/>
    <property type="molecule type" value="Genomic_DNA"/>
</dbReference>
<evidence type="ECO:0000313" key="40">
    <source>
        <dbReference type="EMBL" id="KKH43240.1"/>
    </source>
</evidence>
<dbReference type="EMBL" id="JJPC01000035">
    <property type="protein sequence ID" value="KKG36712.1"/>
    <property type="molecule type" value="Genomic_DNA"/>
</dbReference>
<evidence type="ECO:0000313" key="51">
    <source>
        <dbReference type="EMBL" id="KKH84239.1"/>
    </source>
</evidence>
<dbReference type="EMBL" id="JJQC01000074">
    <property type="protein sequence ID" value="KKH21795.1"/>
    <property type="molecule type" value="Genomic_DNA"/>
</dbReference>
<gene>
    <name evidence="58" type="ORF">DKM28_00120</name>
    <name evidence="7" type="ORF">DU30_17325</name>
    <name evidence="2" type="ORF">DU31_07380</name>
    <name evidence="13" type="ORF">DU33_11340</name>
    <name evidence="5" type="ORF">DU34_12485</name>
    <name evidence="9" type="ORF">DU35_12880</name>
    <name evidence="12" type="ORF">DU36_12690</name>
    <name evidence="37" type="ORF">DU37_11150</name>
    <name evidence="14" type="ORF">DU38_12015</name>
    <name evidence="10" type="ORF">DU39_04045</name>
    <name evidence="3" type="ORF">DU40_10065</name>
    <name evidence="11" type="ORF">DU41_12250</name>
    <name evidence="31" type="ORF">DU42_11220</name>
    <name evidence="20" type="ORF">DU43_07765</name>
    <name evidence="32" type="ORF">DU44_15545</name>
    <name evidence="16" type="ORF">DU45_12825</name>
    <name evidence="18" type="ORF">DU46_12330</name>
    <name evidence="4" type="ORF">DU47_00260</name>
    <name evidence="33" type="ORF">DU48_16050</name>
    <name evidence="6" type="ORF">DU49_11905</name>
    <name evidence="40" type="ORF">DU50_08350</name>
    <name evidence="30" type="ORF">DU51_13520</name>
    <name evidence="8" type="ORF">DU52_11275</name>
    <name evidence="39" type="ORF">DU54_07100</name>
    <name evidence="22" type="ORF">DU55_17350</name>
    <name evidence="28" type="ORF">DU56_12975</name>
    <name evidence="24" type="ORF">DU57_11445</name>
    <name evidence="36" type="ORF">DU58_04295</name>
    <name evidence="23" type="ORF">DU59_12585</name>
    <name evidence="35" type="ORF">DU60_12850</name>
    <name evidence="21" type="ORF">DU61_09500</name>
    <name evidence="29" type="ORF">DU62_11420</name>
    <name evidence="19" type="ORF">DU63_16650</name>
    <name evidence="15" type="ORF">DU64_11950</name>
    <name evidence="34" type="ORF">DU65_16870</name>
    <name evidence="27" type="ORF">DU66_12310</name>
    <name evidence="17" type="ORF">DU67_12235</name>
    <name evidence="26" type="ORF">DU68_08065</name>
    <name evidence="25" type="ORF">DU69_09520</name>
    <name evidence="38" type="ORF">DU71_15175</name>
    <name evidence="42" type="ORF">DU72_16255</name>
    <name evidence="47" type="ORF">DU73_16430</name>
    <name evidence="45" type="ORF">DU74_19275</name>
    <name evidence="44" type="ORF">DU75_07215</name>
    <name evidence="43" type="ORF">DU76_06580</name>
    <name evidence="50" type="ORF">DU77_09625</name>
    <name evidence="48" type="ORF">DU78_10395</name>
    <name evidence="55" type="ORF">DU79_00285</name>
    <name evidence="52" type="ORF">DU80_04460</name>
    <name evidence="56" type="ORF">DU81_08895</name>
    <name evidence="51" type="ORF">DU82_08355</name>
    <name evidence="57" type="ORF">DU83_09670</name>
    <name evidence="54" type="ORF">DU84_09775</name>
    <name evidence="41" type="ORF">DU85_07830</name>
    <name evidence="49" type="ORF">DU86_08790</name>
    <name evidence="46" type="ORF">DU87_01755</name>
    <name evidence="53" type="ORF">DU88_07035</name>
</gene>
<dbReference type="Proteomes" id="UP000034040">
    <property type="component" value="Unassembled WGS sequence"/>
</dbReference>
<dbReference type="EMBL" id="JJPB01000089">
    <property type="protein sequence ID" value="KKG30787.1"/>
    <property type="molecule type" value="Genomic_DNA"/>
</dbReference>
<evidence type="ECO:0000313" key="72">
    <source>
        <dbReference type="Proteomes" id="UP000034074"/>
    </source>
</evidence>
<sequence length="83" mass="9609">MNKRKMNKRKMNNCKLKVTLIRFQGLIKILVSATVMIQLSGTFQPDRNQKGVSVSISSLPDFCISMLILFLPDSIRRRKIWVL</sequence>
<keyword evidence="1" id="KW-0812">Transmembrane</keyword>
<dbReference type="Proteomes" id="UP000033885">
    <property type="component" value="Unassembled WGS sequence"/>
</dbReference>
<dbReference type="EMBL" id="JJOS01000033">
    <property type="protein sequence ID" value="KKG04593.1"/>
    <property type="molecule type" value="Genomic_DNA"/>
</dbReference>
<evidence type="ECO:0000313" key="4">
    <source>
        <dbReference type="EMBL" id="KKG04593.1"/>
    </source>
</evidence>
<evidence type="ECO:0000313" key="101">
    <source>
        <dbReference type="Proteomes" id="UP000034692"/>
    </source>
</evidence>
<dbReference type="Proteomes" id="UP000034387">
    <property type="component" value="Unassembled WGS sequence"/>
</dbReference>
<evidence type="ECO:0000313" key="14">
    <source>
        <dbReference type="EMBL" id="KKG56054.1"/>
    </source>
</evidence>
<evidence type="ECO:0000313" key="64">
    <source>
        <dbReference type="Proteomes" id="UP000033889"/>
    </source>
</evidence>
<dbReference type="Proteomes" id="UP000033933">
    <property type="component" value="Unassembled WGS sequence"/>
</dbReference>
<evidence type="ECO:0000313" key="69">
    <source>
        <dbReference type="Proteomes" id="UP000034040"/>
    </source>
</evidence>
<dbReference type="Proteomes" id="UP000034259">
    <property type="component" value="Unassembled WGS sequence"/>
</dbReference>
<dbReference type="Proteomes" id="UP000034657">
    <property type="component" value="Unassembled WGS sequence"/>
</dbReference>
<evidence type="ECO:0000313" key="19">
    <source>
        <dbReference type="EMBL" id="KKG69707.1"/>
    </source>
</evidence>
<dbReference type="Proteomes" id="UP000034950">
    <property type="component" value="Unassembled WGS sequence"/>
</dbReference>
<evidence type="ECO:0000313" key="5">
    <source>
        <dbReference type="EMBL" id="KKG09934.1"/>
    </source>
</evidence>
<evidence type="ECO:0000313" key="102">
    <source>
        <dbReference type="Proteomes" id="UP000034733"/>
    </source>
</evidence>
<dbReference type="Proteomes" id="UP000034597">
    <property type="component" value="Unassembled WGS sequence"/>
</dbReference>
<dbReference type="EMBL" id="CP029709">
    <property type="protein sequence ID" value="QCR14683.1"/>
    <property type="molecule type" value="Genomic_DNA"/>
</dbReference>
<evidence type="ECO:0000313" key="6">
    <source>
        <dbReference type="EMBL" id="KKG30787.1"/>
    </source>
</evidence>
<evidence type="ECO:0000313" key="11">
    <source>
        <dbReference type="EMBL" id="KKG42510.1"/>
    </source>
</evidence>
<dbReference type="Proteomes" id="UP000034338">
    <property type="component" value="Unassembled WGS sequence"/>
</dbReference>
<evidence type="ECO:0000313" key="47">
    <source>
        <dbReference type="EMBL" id="KKH67478.1"/>
    </source>
</evidence>
<evidence type="ECO:0000313" key="83">
    <source>
        <dbReference type="Proteomes" id="UP000034279"/>
    </source>
</evidence>
<evidence type="ECO:0000313" key="77">
    <source>
        <dbReference type="Proteomes" id="UP000034195"/>
    </source>
</evidence>
<dbReference type="Proteomes" id="UP000034944">
    <property type="component" value="Unassembled WGS sequence"/>
</dbReference>
<evidence type="ECO:0000313" key="96">
    <source>
        <dbReference type="Proteomes" id="UP000034597"/>
    </source>
</evidence>
<dbReference type="Proteomes" id="UP000034758">
    <property type="component" value="Unassembled WGS sequence"/>
</dbReference>
<evidence type="ECO:0000313" key="74">
    <source>
        <dbReference type="Proteomes" id="UP000034151"/>
    </source>
</evidence>
<dbReference type="Proteomes" id="UP000034668">
    <property type="component" value="Unassembled WGS sequence"/>
</dbReference>
<evidence type="ECO:0000313" key="44">
    <source>
        <dbReference type="EMBL" id="KKH57989.1"/>
    </source>
</evidence>
<dbReference type="Proteomes" id="UP000034733">
    <property type="component" value="Unassembled WGS sequence"/>
</dbReference>
<evidence type="ECO:0000313" key="108">
    <source>
        <dbReference type="Proteomes" id="UP000034921"/>
    </source>
</evidence>
<dbReference type="Proteomes" id="UP000034409">
    <property type="component" value="Unassembled WGS sequence"/>
</dbReference>
<dbReference type="Proteomes" id="UP000034667">
    <property type="component" value="Unassembled WGS sequence"/>
</dbReference>
<evidence type="ECO:0000313" key="13">
    <source>
        <dbReference type="EMBL" id="KKG50325.1"/>
    </source>
</evidence>
<dbReference type="EMBL" id="JJQN01000047">
    <property type="protein sequence ID" value="KKH61531.1"/>
    <property type="molecule type" value="Genomic_DNA"/>
</dbReference>
<evidence type="ECO:0000313" key="67">
    <source>
        <dbReference type="Proteomes" id="UP000034001"/>
    </source>
</evidence>
<evidence type="ECO:0000313" key="113">
    <source>
        <dbReference type="Proteomes" id="UP000300067"/>
    </source>
</evidence>
<dbReference type="Proteomes" id="UP000034468">
    <property type="component" value="Unassembled WGS sequence"/>
</dbReference>
<evidence type="ECO:0000313" key="29">
    <source>
        <dbReference type="EMBL" id="KKH08284.1"/>
    </source>
</evidence>
<organism evidence="37 85">
    <name type="scientific">Methanosarcina mazei</name>
    <name type="common">Methanosarcina frisia</name>
    <dbReference type="NCBI Taxonomy" id="2209"/>
    <lineage>
        <taxon>Archaea</taxon>
        <taxon>Methanobacteriati</taxon>
        <taxon>Methanobacteriota</taxon>
        <taxon>Stenosarchaea group</taxon>
        <taxon>Methanomicrobia</taxon>
        <taxon>Methanosarcinales</taxon>
        <taxon>Methanosarcinaceae</taxon>
        <taxon>Methanosarcina</taxon>
    </lineage>
</organism>
<evidence type="ECO:0000313" key="54">
    <source>
        <dbReference type="EMBL" id="KKH94989.1"/>
    </source>
</evidence>
<dbReference type="EMBL" id="JJPT01000157">
    <property type="protein sequence ID" value="KKG87648.1"/>
    <property type="molecule type" value="Genomic_DNA"/>
</dbReference>
<dbReference type="Proteomes" id="UP000034188">
    <property type="component" value="Unassembled WGS sequence"/>
</dbReference>